<dbReference type="Gene3D" id="3.40.50.300">
    <property type="entry name" value="P-loop containing nucleotide triphosphate hydrolases"/>
    <property type="match status" value="2"/>
</dbReference>
<dbReference type="AlphaFoldDB" id="A0A164ZAX0"/>
<dbReference type="GO" id="GO:0000724">
    <property type="term" value="P:double-strand break repair via homologous recombination"/>
    <property type="evidence" value="ECO:0007669"/>
    <property type="project" value="TreeGrafter"/>
</dbReference>
<evidence type="ECO:0000256" key="11">
    <source>
        <dbReference type="ARBA" id="ARBA00023242"/>
    </source>
</evidence>
<dbReference type="STRING" id="1328760.A0A164ZAX0"/>
<dbReference type="Pfam" id="PF02463">
    <property type="entry name" value="SMC_N"/>
    <property type="match status" value="1"/>
</dbReference>
<evidence type="ECO:0000256" key="12">
    <source>
        <dbReference type="SAM" id="Coils"/>
    </source>
</evidence>
<name>A0A164ZAX0_XYLHT</name>
<feature type="compositionally biased region" description="Basic and acidic residues" evidence="13">
    <location>
        <begin position="42"/>
        <end position="55"/>
    </location>
</feature>
<dbReference type="GO" id="GO:0003684">
    <property type="term" value="F:damaged DNA binding"/>
    <property type="evidence" value="ECO:0007669"/>
    <property type="project" value="TreeGrafter"/>
</dbReference>
<feature type="coiled-coil region" evidence="12">
    <location>
        <begin position="294"/>
        <end position="321"/>
    </location>
</feature>
<dbReference type="GeneID" id="28900708"/>
<dbReference type="GO" id="GO:0005524">
    <property type="term" value="F:ATP binding"/>
    <property type="evidence" value="ECO:0007669"/>
    <property type="project" value="UniProtKB-KW"/>
</dbReference>
<dbReference type="FunCoup" id="A0A164ZAX0">
    <property type="interactions" value="795"/>
</dbReference>
<evidence type="ECO:0000256" key="8">
    <source>
        <dbReference type="ARBA" id="ARBA00023054"/>
    </source>
</evidence>
<evidence type="ECO:0000256" key="13">
    <source>
        <dbReference type="SAM" id="MobiDB-lite"/>
    </source>
</evidence>
<feature type="coiled-coil region" evidence="12">
    <location>
        <begin position="966"/>
        <end position="993"/>
    </location>
</feature>
<evidence type="ECO:0000256" key="9">
    <source>
        <dbReference type="ARBA" id="ARBA00023172"/>
    </source>
</evidence>
<accession>A0A164ZAX0</accession>
<keyword evidence="6" id="KW-0227">DNA damage</keyword>
<feature type="domain" description="RecF/RecN/SMC N-terminal" evidence="14">
    <location>
        <begin position="114"/>
        <end position="1123"/>
    </location>
</feature>
<evidence type="ECO:0000313" key="15">
    <source>
        <dbReference type="EMBL" id="KZF18881.1"/>
    </source>
</evidence>
<keyword evidence="5" id="KW-0547">Nucleotide-binding</keyword>
<feature type="coiled-coil region" evidence="12">
    <location>
        <begin position="438"/>
        <end position="494"/>
    </location>
</feature>
<evidence type="ECO:0000256" key="6">
    <source>
        <dbReference type="ARBA" id="ARBA00022763"/>
    </source>
</evidence>
<evidence type="ECO:0000256" key="4">
    <source>
        <dbReference type="ARBA" id="ARBA00022454"/>
    </source>
</evidence>
<dbReference type="RefSeq" id="XP_018184436.1">
    <property type="nucleotide sequence ID" value="XM_018335571.1"/>
</dbReference>
<evidence type="ECO:0000256" key="2">
    <source>
        <dbReference type="ARBA" id="ARBA00004286"/>
    </source>
</evidence>
<dbReference type="EMBL" id="KV407469">
    <property type="protein sequence ID" value="KZF18881.1"/>
    <property type="molecule type" value="Genomic_DNA"/>
</dbReference>
<dbReference type="OrthoDB" id="10265785at2759"/>
<dbReference type="InterPro" id="IPR027417">
    <property type="entry name" value="P-loop_NTPase"/>
</dbReference>
<feature type="coiled-coil region" evidence="12">
    <location>
        <begin position="347"/>
        <end position="388"/>
    </location>
</feature>
<evidence type="ECO:0000256" key="5">
    <source>
        <dbReference type="ARBA" id="ARBA00022741"/>
    </source>
</evidence>
<dbReference type="GO" id="GO:0003697">
    <property type="term" value="F:single-stranded DNA binding"/>
    <property type="evidence" value="ECO:0007669"/>
    <property type="project" value="TreeGrafter"/>
</dbReference>
<protein>
    <submittedName>
        <fullName evidence="15">DNA repair protein Rad18</fullName>
    </submittedName>
</protein>
<evidence type="ECO:0000313" key="16">
    <source>
        <dbReference type="Proteomes" id="UP000076632"/>
    </source>
</evidence>
<dbReference type="PANTHER" id="PTHR19306:SF6">
    <property type="entry name" value="STRUCTURAL MAINTENANCE OF CHROMOSOMES PROTEIN 6"/>
    <property type="match status" value="1"/>
</dbReference>
<evidence type="ECO:0000259" key="14">
    <source>
        <dbReference type="Pfam" id="PF02463"/>
    </source>
</evidence>
<keyword evidence="7" id="KW-0067">ATP-binding</keyword>
<evidence type="ECO:0000256" key="10">
    <source>
        <dbReference type="ARBA" id="ARBA00023204"/>
    </source>
</evidence>
<proteinExistence type="inferred from homology"/>
<dbReference type="GO" id="GO:0030915">
    <property type="term" value="C:Smc5-Smc6 complex"/>
    <property type="evidence" value="ECO:0007669"/>
    <property type="project" value="TreeGrafter"/>
</dbReference>
<keyword evidence="16" id="KW-1185">Reference proteome</keyword>
<evidence type="ECO:0000256" key="7">
    <source>
        <dbReference type="ARBA" id="ARBA00022840"/>
    </source>
</evidence>
<feature type="coiled-coil region" evidence="12">
    <location>
        <begin position="884"/>
        <end position="911"/>
    </location>
</feature>
<comment type="subcellular location">
    <subcellularLocation>
        <location evidence="2">Chromosome</location>
    </subcellularLocation>
    <subcellularLocation>
        <location evidence="1">Nucleus</location>
    </subcellularLocation>
</comment>
<evidence type="ECO:0000256" key="1">
    <source>
        <dbReference type="ARBA" id="ARBA00004123"/>
    </source>
</evidence>
<reference evidence="15 16" key="1">
    <citation type="journal article" date="2016" name="Fungal Biol.">
        <title>The genome of Xylona heveae provides a window into fungal endophytism.</title>
        <authorList>
            <person name="Gazis R."/>
            <person name="Kuo A."/>
            <person name="Riley R."/>
            <person name="LaButti K."/>
            <person name="Lipzen A."/>
            <person name="Lin J."/>
            <person name="Amirebrahimi M."/>
            <person name="Hesse C.N."/>
            <person name="Spatafora J.W."/>
            <person name="Henrissat B."/>
            <person name="Hainaut M."/>
            <person name="Grigoriev I.V."/>
            <person name="Hibbett D.S."/>
        </authorList>
    </citation>
    <scope>NUCLEOTIDE SEQUENCE [LARGE SCALE GENOMIC DNA]</scope>
    <source>
        <strain evidence="15 16">TC161</strain>
    </source>
</reference>
<sequence length="1151" mass="131168">MSSQKRGRTVEYEEDGYSPHSIDGSNSHKKARTLQPQRRQSKTADTDDGYERDGMSDTYTESGIWTRPAFEANKGEGFEDVEDEDLDTQRATQIIQRRNRLHMENMAAENGVVEAITCINFMCHTKLHVSLGPLINFIIGHNGSGKSAVLTALTLCLGAKATSTNRGQSLKSFIKEGQESATLAVRVKNRGEGSYQKDIYGDSIIVERHFSKSGASGFKLKSASGRIISTKKSDLEEICDHFCLQIDNPMNVLSQDMARQFLNSSSPSEKYKFFVKGVHLEDLDHDYQLLAETIEGVETTLNNKKDDLSALKKDADRARDRLALSDKHDSVRQKIRNLSRQMAWAQVEQQEKALEGFQRKLDEANQAIEEYQARASRKENDLQDAHRKWEDSKDEVKLAKDSLLPLQEERKQKKAEFEKNKADLLSVQTDQRSIRDHLKTAEATITKAQAEISAEYQKLEDINGGSHSRKLLEIEEAQKRATDARATFDQHIDRLPELERLLRKERDDAEAIKVPLQTKRAEIQQGETLLQSLLRDRGQRYGAFHENTQLLLRSIENESGFKEKPIGPVGNYVRLLKPIWSNALERSFGGTLNSYIVTSKQDQTILSQLMRRVNCVCPILIGNKQPIDTSAHEPDPDFDTTLRVLEIQDQLVRSQLIINQGIEQTLLIEDREEAVRVMYDGSRPRNVKQCFCLQENRRGWGLRFAFGRSGEPNSSPIEPRPGKPRMKTDIESQINYQKETLTQLKRELNDLEARRRELEEGVRRRDQEIVRHKRRQRDLQLDVQRAEEHLESLQDELDKENVEDGRLEALKTNLQDEQDNKALLENSYEDAINTKDRLNQRSKQLQDQLDVMDEGIVNGEAVVRKAETKSQRLGDARQTNLEECNASFDRIEDAKSEKNRAESRLKGQADTVQHFISQASRVSDRVPIDAGETPDSIDKKLAKLSADLARFSKEMGGSREDIAERAATASEVYKRAEVQVDDLEELIQILKYALGDRQERWKKFRRFISSRARATFTYLLSERSFRGSLKTDHTNHVLDLHVEPDETKTGKGRQTKTLSGGEKSFSTICLLLSLWEAMGSPIRCLDEFDVFMDNVNRDVSMGMMIAAARRSVSRQFILITPQSMSNVNLAADVKIIKLNDPERGQTTLTFA</sequence>
<gene>
    <name evidence="15" type="ORF">L228DRAFT_271778</name>
</gene>
<keyword evidence="9" id="KW-0233">DNA recombination</keyword>
<dbReference type="GO" id="GO:0005634">
    <property type="term" value="C:nucleus"/>
    <property type="evidence" value="ECO:0007669"/>
    <property type="project" value="UniProtKB-SubCell"/>
</dbReference>
<dbReference type="SUPFAM" id="SSF52540">
    <property type="entry name" value="P-loop containing nucleoside triphosphate hydrolases"/>
    <property type="match status" value="1"/>
</dbReference>
<dbReference type="InParanoid" id="A0A164ZAX0"/>
<comment type="similarity">
    <text evidence="3">Belongs to the SMC family. SMC6 subfamily.</text>
</comment>
<dbReference type="InterPro" id="IPR003395">
    <property type="entry name" value="RecF/RecN/SMC_N"/>
</dbReference>
<keyword evidence="10" id="KW-0234">DNA repair</keyword>
<organism evidence="15 16">
    <name type="scientific">Xylona heveae (strain CBS 132557 / TC161)</name>
    <dbReference type="NCBI Taxonomy" id="1328760"/>
    <lineage>
        <taxon>Eukaryota</taxon>
        <taxon>Fungi</taxon>
        <taxon>Dikarya</taxon>
        <taxon>Ascomycota</taxon>
        <taxon>Pezizomycotina</taxon>
        <taxon>Xylonomycetes</taxon>
        <taxon>Xylonales</taxon>
        <taxon>Xylonaceae</taxon>
        <taxon>Xylona</taxon>
    </lineage>
</organism>
<feature type="coiled-coil region" evidence="12">
    <location>
        <begin position="727"/>
        <end position="855"/>
    </location>
</feature>
<dbReference type="OMA" id="MCHDHFY"/>
<evidence type="ECO:0000256" key="3">
    <source>
        <dbReference type="ARBA" id="ARBA00006793"/>
    </source>
</evidence>
<dbReference type="Proteomes" id="UP000076632">
    <property type="component" value="Unassembled WGS sequence"/>
</dbReference>
<keyword evidence="11" id="KW-0539">Nucleus</keyword>
<keyword evidence="8 12" id="KW-0175">Coiled coil</keyword>
<feature type="region of interest" description="Disordered" evidence="13">
    <location>
        <begin position="1"/>
        <end position="66"/>
    </location>
</feature>
<keyword evidence="4" id="KW-0158">Chromosome</keyword>
<dbReference type="GO" id="GO:0035861">
    <property type="term" value="C:site of double-strand break"/>
    <property type="evidence" value="ECO:0007669"/>
    <property type="project" value="TreeGrafter"/>
</dbReference>
<dbReference type="PANTHER" id="PTHR19306">
    <property type="entry name" value="STRUCTURAL MAINTENANCE OF CHROMOSOMES 5,6 SMC5, SMC6"/>
    <property type="match status" value="1"/>
</dbReference>